<comment type="caution">
    <text evidence="2">The sequence shown here is derived from an EMBL/GenBank/DDBJ whole genome shotgun (WGS) entry which is preliminary data.</text>
</comment>
<organism evidence="2 3">
    <name type="scientific">Colletotrichum noveboracense</name>
    <dbReference type="NCBI Taxonomy" id="2664923"/>
    <lineage>
        <taxon>Eukaryota</taxon>
        <taxon>Fungi</taxon>
        <taxon>Dikarya</taxon>
        <taxon>Ascomycota</taxon>
        <taxon>Pezizomycotina</taxon>
        <taxon>Sordariomycetes</taxon>
        <taxon>Hypocreomycetidae</taxon>
        <taxon>Glomerellales</taxon>
        <taxon>Glomerellaceae</taxon>
        <taxon>Colletotrichum</taxon>
        <taxon>Colletotrichum gloeosporioides species complex</taxon>
    </lineage>
</organism>
<evidence type="ECO:0000313" key="3">
    <source>
        <dbReference type="Proteomes" id="UP001152533"/>
    </source>
</evidence>
<protein>
    <recommendedName>
        <fullName evidence="1">Heterokaryon incompatibility domain-containing protein</fullName>
    </recommendedName>
</protein>
<proteinExistence type="predicted"/>
<dbReference type="PANTHER" id="PTHR33112">
    <property type="entry name" value="DOMAIN PROTEIN, PUTATIVE-RELATED"/>
    <property type="match status" value="1"/>
</dbReference>
<dbReference type="Proteomes" id="UP001152533">
    <property type="component" value="Unassembled WGS sequence"/>
</dbReference>
<sequence>MLLCSLCQSLLLEDLPPFPDDKTTRTISGKQRFQHIILDDHEKGKTIPCMGIPYHPDLASLRQASINGCVLCQAIEKEVDALLEEIKTLEHPNLGAYKWVPDWNMWLTQRGESGGDGFWVVCSSVEDEGRYCLMPVASIGFASDEDDPLSIGSSDRVLKEVPNQTTLNLILKWLKACDEHPHCKAQHARMPTRLLDVGTSDSGSIIKLVQPDPDLCNRYVTLSYCWGKGQKHFVTTSETIQARRDGIDINQLPQTLRDAVTLTRMVGVRYLWIDSLCICQDDLKDWERESAQMAAVYSNSYLTLAAVKSGDTNGGLLSARTPQTYFKLPRKGSSPDEYILATALTLDHDTIHQFHMRMKKEPLTKRAWGFQERVLARRILHFSSQQMYWECHEGFEAEQGLKLNYRIPFVNDDTQLVEHVDQRRNNAHPTDPRWEGLDHSSTLTRNWHELLWEYGPRELTNPLDKLPAFSGIAKSLSKGFKDEYLAGLWRGSLIECLCWQALRCKPIEQYRAPSWSWASVDGIPATGLLGVTEEVATILEAKVKIDGDNPFGRVKDGWIKLEAPLVKMLLSDAKGPTGHMLFRSDKGGDDCFGMLDTINRSYEANSELIRSMEVYALILAYTYRGPGRPDPERKNPCAHGIYVTPAMDRPGCMRRIGAVLQDVKEFGADELASSRTTVTIV</sequence>
<accession>A0A9W4W523</accession>
<dbReference type="AlphaFoldDB" id="A0A9W4W523"/>
<feature type="domain" description="Heterokaryon incompatibility" evidence="1">
    <location>
        <begin position="219"/>
        <end position="372"/>
    </location>
</feature>
<dbReference type="EMBL" id="CAMGZC010000097">
    <property type="protein sequence ID" value="CAI0643273.1"/>
    <property type="molecule type" value="Genomic_DNA"/>
</dbReference>
<gene>
    <name evidence="2" type="ORF">CGXH109_LOCUS23833</name>
</gene>
<evidence type="ECO:0000259" key="1">
    <source>
        <dbReference type="Pfam" id="PF06985"/>
    </source>
</evidence>
<evidence type="ECO:0000313" key="2">
    <source>
        <dbReference type="EMBL" id="CAI0643273.1"/>
    </source>
</evidence>
<name>A0A9W4W523_9PEZI</name>
<dbReference type="Pfam" id="PF06985">
    <property type="entry name" value="HET"/>
    <property type="match status" value="1"/>
</dbReference>
<keyword evidence="3" id="KW-1185">Reference proteome</keyword>
<dbReference type="InterPro" id="IPR010730">
    <property type="entry name" value="HET"/>
</dbReference>
<reference evidence="2" key="1">
    <citation type="submission" date="2022-08" db="EMBL/GenBank/DDBJ databases">
        <authorList>
            <person name="Giroux E."/>
            <person name="Giroux E."/>
        </authorList>
    </citation>
    <scope>NUCLEOTIDE SEQUENCE</scope>
    <source>
        <strain evidence="2">H1091258</strain>
    </source>
</reference>
<dbReference type="PANTHER" id="PTHR33112:SF16">
    <property type="entry name" value="HETEROKARYON INCOMPATIBILITY DOMAIN-CONTAINING PROTEIN"/>
    <property type="match status" value="1"/>
</dbReference>